<feature type="chain" id="PRO_5019744792" evidence="1">
    <location>
        <begin position="25"/>
        <end position="165"/>
    </location>
</feature>
<evidence type="ECO:0000256" key="1">
    <source>
        <dbReference type="SAM" id="SignalP"/>
    </source>
</evidence>
<feature type="signal peptide" evidence="1">
    <location>
        <begin position="1"/>
        <end position="24"/>
    </location>
</feature>
<organism evidence="2 3">
    <name type="scientific">Pararobbsia silviterrae</name>
    <dbReference type="NCBI Taxonomy" id="1792498"/>
    <lineage>
        <taxon>Bacteria</taxon>
        <taxon>Pseudomonadati</taxon>
        <taxon>Pseudomonadota</taxon>
        <taxon>Betaproteobacteria</taxon>
        <taxon>Burkholderiales</taxon>
        <taxon>Burkholderiaceae</taxon>
        <taxon>Pararobbsia</taxon>
    </lineage>
</organism>
<dbReference type="RefSeq" id="WP_121090992.1">
    <property type="nucleotide sequence ID" value="NZ_RBZU01000017.1"/>
</dbReference>
<accession>A0A494X3U5</accession>
<reference evidence="2 3" key="1">
    <citation type="submission" date="2018-10" db="EMBL/GenBank/DDBJ databases">
        <title>Robbsia sp. DHC34, isolated from soil.</title>
        <authorList>
            <person name="Gao Z.-H."/>
            <person name="Qiu L.-H."/>
        </authorList>
    </citation>
    <scope>NUCLEOTIDE SEQUENCE [LARGE SCALE GENOMIC DNA]</scope>
    <source>
        <strain evidence="2 3">DHC34</strain>
    </source>
</reference>
<dbReference type="AlphaFoldDB" id="A0A494X3U5"/>
<evidence type="ECO:0000313" key="3">
    <source>
        <dbReference type="Proteomes" id="UP000270342"/>
    </source>
</evidence>
<dbReference type="InterPro" id="IPR021267">
    <property type="entry name" value="DUF2844"/>
</dbReference>
<dbReference type="EMBL" id="RBZU01000017">
    <property type="protein sequence ID" value="RKP45367.1"/>
    <property type="molecule type" value="Genomic_DNA"/>
</dbReference>
<comment type="caution">
    <text evidence="2">The sequence shown here is derived from an EMBL/GenBank/DDBJ whole genome shotgun (WGS) entry which is preliminary data.</text>
</comment>
<gene>
    <name evidence="2" type="ORF">D7S86_26375</name>
</gene>
<protein>
    <submittedName>
        <fullName evidence="2">DUF2844 domain-containing protein</fullName>
    </submittedName>
</protein>
<proteinExistence type="predicted"/>
<dbReference type="OrthoDB" id="7561239at2"/>
<name>A0A494X3U5_9BURK</name>
<keyword evidence="3" id="KW-1185">Reference proteome</keyword>
<dbReference type="Proteomes" id="UP000270342">
    <property type="component" value="Unassembled WGS sequence"/>
</dbReference>
<evidence type="ECO:0000313" key="2">
    <source>
        <dbReference type="EMBL" id="RKP45367.1"/>
    </source>
</evidence>
<dbReference type="Pfam" id="PF11005">
    <property type="entry name" value="DUF2844"/>
    <property type="match status" value="1"/>
</dbReference>
<keyword evidence="1" id="KW-0732">Signal</keyword>
<sequence length="165" mass="17281">MIFFRHYGLAAVLGLVCWSGYANATLGQAQDSIETDRLNMGAVRQSAGAGAVTMRAAASGSYTVQQIALTDSTVVREYVNVSGVVFGVAWQGASIPPLRQVLGDEALAQTQAAYQAQQAVTPRRGPVYVATDAIVFHSGGHPQAFVGSAYVPRLLPAGVSPSDIR</sequence>